<comment type="caution">
    <text evidence="3">The sequence shown here is derived from an EMBL/GenBank/DDBJ whole genome shotgun (WGS) entry which is preliminary data.</text>
</comment>
<sequence length="395" mass="44339">MKHTPESEICTRISHFQKKLQEKNIQGSIILLNSDMFYFTGTVQNSFLYIPDSGEPILMVKRSMRRALDESPLKNIVSIKSPKQIPQILSDFGYNSMGKIGFELDVLPVNVYKTYEKIFPNIEFYDISPLIRGMRSIKSPYEIQLLRNAVGVIDESFLQVPSFLREGMAEVELAALFEAEMRKRGYSGCCRNRAFNQEFFYGNVCTGSSGFCPSFFDGPVGGSGVSASHPQGAGWKKVNRDEVVYIDYTCIIEGYAGDQTRVFCMGQLTPRMAKAFEDAVLIESEVAKSIKPGTLSQEPYFLALKMAEEMGYKDNFMGYKEDRVKFLGHGIGLELDEWPVLAKGSKIPIMPGMTFAMEPKFVFPEGAIGTESSFVMTETGLENMTTIPEVITYLK</sequence>
<feature type="domain" description="Peptidase M24" evidence="1">
    <location>
        <begin position="145"/>
        <end position="378"/>
    </location>
</feature>
<name>A0ABV4BRI2_9CLOT</name>
<dbReference type="InterPro" id="IPR029149">
    <property type="entry name" value="Creatin/AminoP/Spt16_N"/>
</dbReference>
<dbReference type="Gene3D" id="3.40.350.10">
    <property type="entry name" value="Creatinase/prolidase N-terminal domain"/>
    <property type="match status" value="1"/>
</dbReference>
<evidence type="ECO:0000259" key="1">
    <source>
        <dbReference type="Pfam" id="PF00557"/>
    </source>
</evidence>
<evidence type="ECO:0000313" key="4">
    <source>
        <dbReference type="Proteomes" id="UP001564657"/>
    </source>
</evidence>
<dbReference type="SUPFAM" id="SSF55920">
    <property type="entry name" value="Creatinase/aminopeptidase"/>
    <property type="match status" value="1"/>
</dbReference>
<organism evidence="3 4">
    <name type="scientific">Clostridium moutaii</name>
    <dbReference type="NCBI Taxonomy" id="3240932"/>
    <lineage>
        <taxon>Bacteria</taxon>
        <taxon>Bacillati</taxon>
        <taxon>Bacillota</taxon>
        <taxon>Clostridia</taxon>
        <taxon>Eubacteriales</taxon>
        <taxon>Clostridiaceae</taxon>
        <taxon>Clostridium</taxon>
    </lineage>
</organism>
<dbReference type="InterPro" id="IPR000994">
    <property type="entry name" value="Pept_M24"/>
</dbReference>
<dbReference type="PANTHER" id="PTHR46112">
    <property type="entry name" value="AMINOPEPTIDASE"/>
    <property type="match status" value="1"/>
</dbReference>
<dbReference type="InterPro" id="IPR050659">
    <property type="entry name" value="Peptidase_M24B"/>
</dbReference>
<dbReference type="Pfam" id="PF00557">
    <property type="entry name" value="Peptidase_M24"/>
    <property type="match status" value="1"/>
</dbReference>
<feature type="domain" description="Creatinase N-terminal" evidence="2">
    <location>
        <begin position="12"/>
        <end position="137"/>
    </location>
</feature>
<gene>
    <name evidence="3" type="ORF">AB8U03_14335</name>
</gene>
<dbReference type="Gene3D" id="3.90.230.10">
    <property type="entry name" value="Creatinase/methionine aminopeptidase superfamily"/>
    <property type="match status" value="1"/>
</dbReference>
<proteinExistence type="predicted"/>
<protein>
    <submittedName>
        <fullName evidence="3">M24 family metallopeptidase</fullName>
    </submittedName>
</protein>
<dbReference type="SUPFAM" id="SSF53092">
    <property type="entry name" value="Creatinase/prolidase N-terminal domain"/>
    <property type="match status" value="1"/>
</dbReference>
<reference evidence="3 4" key="1">
    <citation type="submission" date="2024-08" db="EMBL/GenBank/DDBJ databases">
        <title>Clostridium lapicellarii sp. nov., and Clostridium renhuaiense sp. nov., two species isolated from the mud in a fermentation cellar used for producing sauce-flavour Chinese liquors.</title>
        <authorList>
            <person name="Yang F."/>
            <person name="Wang H."/>
            <person name="Chen L.Q."/>
            <person name="Zhou N."/>
            <person name="Lu J.J."/>
            <person name="Pu X.X."/>
            <person name="Wan B."/>
            <person name="Wang L."/>
            <person name="Liu S.J."/>
        </authorList>
    </citation>
    <scope>NUCLEOTIDE SEQUENCE [LARGE SCALE GENOMIC DNA]</scope>
    <source>
        <strain evidence="3 4">MT-5</strain>
    </source>
</reference>
<dbReference type="EMBL" id="JBGEWD010000017">
    <property type="protein sequence ID" value="MEY8001355.1"/>
    <property type="molecule type" value="Genomic_DNA"/>
</dbReference>
<keyword evidence="4" id="KW-1185">Reference proteome</keyword>
<evidence type="ECO:0000259" key="2">
    <source>
        <dbReference type="Pfam" id="PF01321"/>
    </source>
</evidence>
<dbReference type="Proteomes" id="UP001564657">
    <property type="component" value="Unassembled WGS sequence"/>
</dbReference>
<dbReference type="RefSeq" id="WP_369705249.1">
    <property type="nucleotide sequence ID" value="NZ_JBGEWD010000017.1"/>
</dbReference>
<dbReference type="InterPro" id="IPR000587">
    <property type="entry name" value="Creatinase_N"/>
</dbReference>
<accession>A0ABV4BRI2</accession>
<dbReference type="Pfam" id="PF01321">
    <property type="entry name" value="Creatinase_N"/>
    <property type="match status" value="1"/>
</dbReference>
<dbReference type="InterPro" id="IPR036005">
    <property type="entry name" value="Creatinase/aminopeptidase-like"/>
</dbReference>
<evidence type="ECO:0000313" key="3">
    <source>
        <dbReference type="EMBL" id="MEY8001355.1"/>
    </source>
</evidence>
<dbReference type="PANTHER" id="PTHR46112:SF2">
    <property type="entry name" value="XAA-PRO AMINOPEPTIDASE P-RELATED"/>
    <property type="match status" value="1"/>
</dbReference>
<dbReference type="CDD" id="cd01066">
    <property type="entry name" value="APP_MetAP"/>
    <property type="match status" value="1"/>
</dbReference>